<dbReference type="EC" id="4.3.1.1" evidence="4"/>
<protein>
    <submittedName>
        <fullName evidence="4">Aspartate ammonia-lyase</fullName>
        <ecNumber evidence="4">4.3.1.1</ecNumber>
    </submittedName>
</protein>
<dbReference type="InterPro" id="IPR008948">
    <property type="entry name" value="L-Aspartase-like"/>
</dbReference>
<dbReference type="PANTHER" id="PTHR42696:SF2">
    <property type="entry name" value="ASPARTATE AMMONIA-LYASE"/>
    <property type="match status" value="1"/>
</dbReference>
<comment type="caution">
    <text evidence="4">The sequence shown here is derived from an EMBL/GenBank/DDBJ whole genome shotgun (WGS) entry which is preliminary data.</text>
</comment>
<reference evidence="4" key="1">
    <citation type="submission" date="2020-07" db="EMBL/GenBank/DDBJ databases">
        <title>Huge and variable diversity of episymbiotic CPR bacteria and DPANN archaea in groundwater ecosystems.</title>
        <authorList>
            <person name="He C.Y."/>
            <person name="Keren R."/>
            <person name="Whittaker M."/>
            <person name="Farag I.F."/>
            <person name="Doudna J."/>
            <person name="Cate J.H.D."/>
            <person name="Banfield J.F."/>
        </authorList>
    </citation>
    <scope>NUCLEOTIDE SEQUENCE</scope>
    <source>
        <strain evidence="4">NC_groundwater_1296_Ag_S-0.2um_52_80</strain>
    </source>
</reference>
<dbReference type="PROSITE" id="PS00163">
    <property type="entry name" value="FUMARATE_LYASES"/>
    <property type="match status" value="1"/>
</dbReference>
<evidence type="ECO:0000313" key="4">
    <source>
        <dbReference type="EMBL" id="MBI4210084.1"/>
    </source>
</evidence>
<dbReference type="GO" id="GO:0008797">
    <property type="term" value="F:aspartate ammonia-lyase activity"/>
    <property type="evidence" value="ECO:0007669"/>
    <property type="project" value="UniProtKB-EC"/>
</dbReference>
<sequence length="202" mass="21996">AEFTKICNDLMLLSSGPKTGIAEITLPEVEPGSSIMPGKVNPSIPECMVMICSQVIGNDHAILESAKAGQLELNVNTPLIADRLLESISILASGTRMLREKCVSGMTIDTNRAAELAENSLIMATALSPYLGYEIVAELVKQGLKENKTIRQITLQNGLIHEKDLGRILDPMQMTRPAETDQKLLRKIRSGTAYKNFKMANG</sequence>
<dbReference type="Pfam" id="PF10415">
    <property type="entry name" value="FumaraseC_C"/>
    <property type="match status" value="1"/>
</dbReference>
<dbReference type="PANTHER" id="PTHR42696">
    <property type="entry name" value="ASPARTATE AMMONIA-LYASE"/>
    <property type="match status" value="1"/>
</dbReference>
<evidence type="ECO:0000259" key="3">
    <source>
        <dbReference type="Pfam" id="PF10415"/>
    </source>
</evidence>
<dbReference type="InterPro" id="IPR018951">
    <property type="entry name" value="Fumarase_C_C"/>
</dbReference>
<dbReference type="GO" id="GO:0006099">
    <property type="term" value="P:tricarboxylic acid cycle"/>
    <property type="evidence" value="ECO:0007669"/>
    <property type="project" value="InterPro"/>
</dbReference>
<evidence type="ECO:0000256" key="1">
    <source>
        <dbReference type="ARBA" id="ARBA00023239"/>
    </source>
</evidence>
<name>A0A8T3YHR8_9ARCH</name>
<evidence type="ECO:0000313" key="5">
    <source>
        <dbReference type="Proteomes" id="UP000732298"/>
    </source>
</evidence>
<keyword evidence="1 4" id="KW-0456">Lyase</keyword>
<accession>A0A8T3YHR8</accession>
<evidence type="ECO:0000259" key="2">
    <source>
        <dbReference type="Pfam" id="PF00206"/>
    </source>
</evidence>
<proteinExistence type="predicted"/>
<dbReference type="Gene3D" id="1.20.200.10">
    <property type="entry name" value="Fumarase/aspartase (Central domain)"/>
    <property type="match status" value="1"/>
</dbReference>
<dbReference type="AlphaFoldDB" id="A0A8T3YHR8"/>
<feature type="non-terminal residue" evidence="4">
    <location>
        <position position="1"/>
    </location>
</feature>
<dbReference type="InterPro" id="IPR051546">
    <property type="entry name" value="Aspartate_Ammonia-Lyase"/>
</dbReference>
<feature type="domain" description="Fumarate lyase N-terminal" evidence="2">
    <location>
        <begin position="3"/>
        <end position="57"/>
    </location>
</feature>
<dbReference type="InterPro" id="IPR020557">
    <property type="entry name" value="Fumarate_lyase_CS"/>
</dbReference>
<dbReference type="GO" id="GO:0006531">
    <property type="term" value="P:aspartate metabolic process"/>
    <property type="evidence" value="ECO:0007669"/>
    <property type="project" value="TreeGrafter"/>
</dbReference>
<dbReference type="SUPFAM" id="SSF48557">
    <property type="entry name" value="L-aspartase-like"/>
    <property type="match status" value="1"/>
</dbReference>
<gene>
    <name evidence="4" type="ORF">HY544_01075</name>
</gene>
<dbReference type="Proteomes" id="UP000732298">
    <property type="component" value="Unassembled WGS sequence"/>
</dbReference>
<dbReference type="Pfam" id="PF00206">
    <property type="entry name" value="Lyase_1"/>
    <property type="match status" value="1"/>
</dbReference>
<dbReference type="EMBL" id="JACQPB010000014">
    <property type="protein sequence ID" value="MBI4210084.1"/>
    <property type="molecule type" value="Genomic_DNA"/>
</dbReference>
<dbReference type="InterPro" id="IPR022761">
    <property type="entry name" value="Fumarate_lyase_N"/>
</dbReference>
<organism evidence="4 5">
    <name type="scientific">Candidatus Iainarchaeum sp</name>
    <dbReference type="NCBI Taxonomy" id="3101447"/>
    <lineage>
        <taxon>Archaea</taxon>
        <taxon>Candidatus Iainarchaeota</taxon>
        <taxon>Candidatus Iainarchaeia</taxon>
        <taxon>Candidatus Iainarchaeales</taxon>
        <taxon>Candidatus Iainarchaeaceae</taxon>
        <taxon>Candidatus Iainarchaeum</taxon>
    </lineage>
</organism>
<dbReference type="Gene3D" id="1.10.40.30">
    <property type="entry name" value="Fumarase/aspartase (C-terminal domain)"/>
    <property type="match status" value="1"/>
</dbReference>
<feature type="domain" description="Fumarase C C-terminal" evidence="3">
    <location>
        <begin position="124"/>
        <end position="176"/>
    </location>
</feature>
<dbReference type="GO" id="GO:0005829">
    <property type="term" value="C:cytosol"/>
    <property type="evidence" value="ECO:0007669"/>
    <property type="project" value="TreeGrafter"/>
</dbReference>